<dbReference type="InterPro" id="IPR015943">
    <property type="entry name" value="WD40/YVTN_repeat-like_dom_sf"/>
</dbReference>
<evidence type="ECO:0000313" key="15">
    <source>
        <dbReference type="EMBL" id="HIY68024.1"/>
    </source>
</evidence>
<dbReference type="PROSITE" id="PS50109">
    <property type="entry name" value="HIS_KIN"/>
    <property type="match status" value="1"/>
</dbReference>
<dbReference type="Proteomes" id="UP000886844">
    <property type="component" value="Unassembled WGS sequence"/>
</dbReference>
<evidence type="ECO:0000256" key="8">
    <source>
        <dbReference type="ARBA" id="ARBA00023012"/>
    </source>
</evidence>
<sequence length="1333" mass="151090">MKRAVSILIQLLVILPGYGQYFHHIGIREGLSQLYVKSIYQDKHGRMWFGTNSGIDIYDGNSMYALDLADCISQNVELLYNKSSAGKIVGDEAGDVYFIVGGRFIQYRHATGKCRVCSDTPVSVVRSHDGAVYLWGREGLYAWNAEHDRLELINRIMLDRVTDFVIGRDGTVWIATGLGLYRMDTPDSPPVLYAPLRSLNSLYETSRGDLWIASDKQGIYRKTADGKLVNYNKSNSSDIGLSCDFVRDIVEDRAGNLWFGTFDGLYKYDLGQNRFSVFKRGNTLGSLANSSIYSLYSDDQDYIWIGTYYGGVNYFDPDFGISYFPANQAQNGLSHPVIGNMVEDKRGIIWICTEGGGLNSFDPRTRQIRHFQNKGSSEYLPGTNLKAIAYDRTQDELYLATYPLGLYAYDIRNNRFRTIIREPGSQRGAPADLIHSLQIYDGLLYLGATNGVFSMDLSTSHIRPVIPNRYVAFSRIDQQGNIWTVDNKVIRKYPLQDPKNFQEYRLNITSNLLYLTTVYDDTEGRIYALTAGSGLFVLNEETNEFERFPKNNTSLASDHCYKLADTGHHLLVTGSKGLVVLDREGKITKIYSSNVEPFSAYVSDCGLFVSSDNLLYVGGTNGLVTLEPSSLDRYSHGKIYFSSLILDNEKMEPGDKHGILDKPLPEMERITLPYHARSLKIEFATNVFDDRYATCMYEYFLDGFDRQWNNISDNTIIYTNLSPGRYALTLRPKSEFQSESHRLDSAHLDIRILYPWYLRWWSLLLFSVVLLTGGVLLYRNRIRHKELERSLEMEHLEKKHIQEVNEAKLQFFTNVSHEFRTPLTLIIGQIDILMQNTTLAPVVYNRILKIWNQVQRMNRLVSELLDFRKYESNNARITVAPESIRKLIAEITDSFKDMAAQKGVKYTVVLPEEDYTAWIDREQMSTVFINLISNSLKFVGNNGEVSIVVQDSDPEYVRVDVSDNGIGIKKEEQKRIFDCFYQSTLNPASASGTGIGLSLTQEIVRMHEGRIELESEEGKGSTFRVFLRKDNRCFQDNPHIVLKESAERRPAVSDVLLDKHPEHIDVVGEDLPAEHDGTKPTALLIDDNPALLDTLREIFSEMFAVEVATSGIEGLEKARELMPDIIISDVVMPDMLGTELCRKIKGSLTMSHIPVVLLTALTLPEHNIEGLRAGADDYVTKPFYPKLLLARCLNLIRTRRSYAHAFVKSPDMNIELLATTQLDKAFLENVTRIVDAHLEDPEFDVTVLVSELALSRSALFAKFKSLAGQTPNDFIIGRRLKAAAELLATNPGLSVSDIAYRYTFCTPGYFGKLFKAQFGVSPTEYREHQTKES</sequence>
<evidence type="ECO:0000256" key="1">
    <source>
        <dbReference type="ARBA" id="ARBA00000085"/>
    </source>
</evidence>
<dbReference type="CDD" id="cd00082">
    <property type="entry name" value="HisKA"/>
    <property type="match status" value="1"/>
</dbReference>
<dbReference type="PANTHER" id="PTHR43547">
    <property type="entry name" value="TWO-COMPONENT HISTIDINE KINASE"/>
    <property type="match status" value="1"/>
</dbReference>
<dbReference type="Gene3D" id="1.10.287.130">
    <property type="match status" value="1"/>
</dbReference>
<dbReference type="SMART" id="SM00387">
    <property type="entry name" value="HATPase_c"/>
    <property type="match status" value="1"/>
</dbReference>
<keyword evidence="8" id="KW-0902">Two-component regulatory system</keyword>
<keyword evidence="3 11" id="KW-0597">Phosphoprotein</keyword>
<proteinExistence type="predicted"/>
<dbReference type="GO" id="GO:0000155">
    <property type="term" value="F:phosphorelay sensor kinase activity"/>
    <property type="evidence" value="ECO:0007669"/>
    <property type="project" value="InterPro"/>
</dbReference>
<dbReference type="SMART" id="SM00448">
    <property type="entry name" value="REC"/>
    <property type="match status" value="1"/>
</dbReference>
<dbReference type="InterPro" id="IPR011110">
    <property type="entry name" value="Reg_prop"/>
</dbReference>
<dbReference type="InterPro" id="IPR011123">
    <property type="entry name" value="Y_Y_Y"/>
</dbReference>
<dbReference type="FunFam" id="3.30.565.10:FF:000037">
    <property type="entry name" value="Hybrid sensor histidine kinase/response regulator"/>
    <property type="match status" value="1"/>
</dbReference>
<evidence type="ECO:0000259" key="12">
    <source>
        <dbReference type="PROSITE" id="PS01124"/>
    </source>
</evidence>
<dbReference type="Gene3D" id="2.60.40.10">
    <property type="entry name" value="Immunoglobulins"/>
    <property type="match status" value="1"/>
</dbReference>
<dbReference type="FunFam" id="1.10.287.130:FF:000001">
    <property type="entry name" value="Two-component sensor histidine kinase"/>
    <property type="match status" value="1"/>
</dbReference>
<evidence type="ECO:0000256" key="7">
    <source>
        <dbReference type="ARBA" id="ARBA00022840"/>
    </source>
</evidence>
<dbReference type="Gene3D" id="3.30.565.10">
    <property type="entry name" value="Histidine kinase-like ATPase, C-terminal domain"/>
    <property type="match status" value="1"/>
</dbReference>
<dbReference type="PANTHER" id="PTHR43547:SF2">
    <property type="entry name" value="HYBRID SIGNAL TRANSDUCTION HISTIDINE KINASE C"/>
    <property type="match status" value="1"/>
</dbReference>
<dbReference type="GO" id="GO:0043565">
    <property type="term" value="F:sequence-specific DNA binding"/>
    <property type="evidence" value="ECO:0007669"/>
    <property type="project" value="InterPro"/>
</dbReference>
<dbReference type="GO" id="GO:0005524">
    <property type="term" value="F:ATP binding"/>
    <property type="evidence" value="ECO:0007669"/>
    <property type="project" value="UniProtKB-KW"/>
</dbReference>
<feature type="domain" description="Histidine kinase" evidence="13">
    <location>
        <begin position="814"/>
        <end position="1031"/>
    </location>
</feature>
<dbReference type="Pfam" id="PF00512">
    <property type="entry name" value="HisKA"/>
    <property type="match status" value="1"/>
</dbReference>
<dbReference type="Pfam" id="PF07495">
    <property type="entry name" value="Y_Y_Y"/>
    <property type="match status" value="1"/>
</dbReference>
<feature type="modified residue" description="4-aspartylphosphate" evidence="11">
    <location>
        <position position="1129"/>
    </location>
</feature>
<evidence type="ECO:0000256" key="5">
    <source>
        <dbReference type="ARBA" id="ARBA00022741"/>
    </source>
</evidence>
<dbReference type="Gene3D" id="1.10.10.60">
    <property type="entry name" value="Homeodomain-like"/>
    <property type="match status" value="1"/>
</dbReference>
<dbReference type="GO" id="GO:0003700">
    <property type="term" value="F:DNA-binding transcription factor activity"/>
    <property type="evidence" value="ECO:0007669"/>
    <property type="project" value="InterPro"/>
</dbReference>
<evidence type="ECO:0000313" key="16">
    <source>
        <dbReference type="Proteomes" id="UP000886844"/>
    </source>
</evidence>
<dbReference type="Gene3D" id="3.40.50.2300">
    <property type="match status" value="1"/>
</dbReference>
<organism evidence="15 16">
    <name type="scientific">Candidatus Alistipes intestinigallinarum</name>
    <dbReference type="NCBI Taxonomy" id="2838440"/>
    <lineage>
        <taxon>Bacteria</taxon>
        <taxon>Pseudomonadati</taxon>
        <taxon>Bacteroidota</taxon>
        <taxon>Bacteroidia</taxon>
        <taxon>Bacteroidales</taxon>
        <taxon>Rikenellaceae</taxon>
        <taxon>Alistipes</taxon>
    </lineage>
</organism>
<dbReference type="SUPFAM" id="SSF46689">
    <property type="entry name" value="Homeodomain-like"/>
    <property type="match status" value="1"/>
</dbReference>
<evidence type="ECO:0000259" key="14">
    <source>
        <dbReference type="PROSITE" id="PS50110"/>
    </source>
</evidence>
<dbReference type="CDD" id="cd17574">
    <property type="entry name" value="REC_OmpR"/>
    <property type="match status" value="1"/>
</dbReference>
<dbReference type="Pfam" id="PF07494">
    <property type="entry name" value="Reg_prop"/>
    <property type="match status" value="3"/>
</dbReference>
<dbReference type="InterPro" id="IPR004358">
    <property type="entry name" value="Sig_transdc_His_kin-like_C"/>
</dbReference>
<dbReference type="PRINTS" id="PR00344">
    <property type="entry name" value="BCTRLSENSOR"/>
</dbReference>
<dbReference type="Pfam" id="PF12833">
    <property type="entry name" value="HTH_18"/>
    <property type="match status" value="1"/>
</dbReference>
<dbReference type="SUPFAM" id="SSF63829">
    <property type="entry name" value="Calcium-dependent phosphotriesterase"/>
    <property type="match status" value="2"/>
</dbReference>
<evidence type="ECO:0000256" key="11">
    <source>
        <dbReference type="PROSITE-ProRule" id="PRU00169"/>
    </source>
</evidence>
<dbReference type="EC" id="2.7.13.3" evidence="2"/>
<dbReference type="SUPFAM" id="SSF47384">
    <property type="entry name" value="Homodimeric domain of signal transducing histidine kinase"/>
    <property type="match status" value="1"/>
</dbReference>
<evidence type="ECO:0000256" key="9">
    <source>
        <dbReference type="ARBA" id="ARBA00023015"/>
    </source>
</evidence>
<keyword evidence="10" id="KW-0804">Transcription</keyword>
<feature type="domain" description="Response regulatory" evidence="14">
    <location>
        <begin position="1081"/>
        <end position="1196"/>
    </location>
</feature>
<dbReference type="Gene3D" id="2.130.10.10">
    <property type="entry name" value="YVTN repeat-like/Quinoprotein amine dehydrogenase"/>
    <property type="match status" value="2"/>
</dbReference>
<dbReference type="Pfam" id="PF00072">
    <property type="entry name" value="Response_reg"/>
    <property type="match status" value="1"/>
</dbReference>
<dbReference type="InterPro" id="IPR036890">
    <property type="entry name" value="HATPase_C_sf"/>
</dbReference>
<keyword evidence="7" id="KW-0067">ATP-binding</keyword>
<keyword evidence="4" id="KW-0808">Transferase</keyword>
<dbReference type="Pfam" id="PF02518">
    <property type="entry name" value="HATPase_c"/>
    <property type="match status" value="1"/>
</dbReference>
<dbReference type="InterPro" id="IPR003661">
    <property type="entry name" value="HisK_dim/P_dom"/>
</dbReference>
<evidence type="ECO:0000259" key="13">
    <source>
        <dbReference type="PROSITE" id="PS50109"/>
    </source>
</evidence>
<dbReference type="InterPro" id="IPR011006">
    <property type="entry name" value="CheY-like_superfamily"/>
</dbReference>
<comment type="caution">
    <text evidence="15">The sequence shown here is derived from an EMBL/GenBank/DDBJ whole genome shotgun (WGS) entry which is preliminary data.</text>
</comment>
<reference evidence="15" key="2">
    <citation type="submission" date="2021-04" db="EMBL/GenBank/DDBJ databases">
        <authorList>
            <person name="Gilroy R."/>
        </authorList>
    </citation>
    <scope>NUCLEOTIDE SEQUENCE</scope>
    <source>
        <strain evidence="15">5134</strain>
    </source>
</reference>
<dbReference type="InterPro" id="IPR018060">
    <property type="entry name" value="HTH_AraC"/>
</dbReference>
<evidence type="ECO:0000256" key="6">
    <source>
        <dbReference type="ARBA" id="ARBA00022777"/>
    </source>
</evidence>
<accession>A0A9D1YY74</accession>
<keyword evidence="6" id="KW-0418">Kinase</keyword>
<dbReference type="SMART" id="SM00388">
    <property type="entry name" value="HisKA"/>
    <property type="match status" value="1"/>
</dbReference>
<keyword evidence="5" id="KW-0547">Nucleotide-binding</keyword>
<dbReference type="InterPro" id="IPR011047">
    <property type="entry name" value="Quinoprotein_ADH-like_sf"/>
</dbReference>
<gene>
    <name evidence="15" type="ORF">H9828_01250</name>
</gene>
<protein>
    <recommendedName>
        <fullName evidence="2">histidine kinase</fullName>
        <ecNumber evidence="2">2.7.13.3</ecNumber>
    </recommendedName>
</protein>
<dbReference type="InterPro" id="IPR005467">
    <property type="entry name" value="His_kinase_dom"/>
</dbReference>
<dbReference type="InterPro" id="IPR003594">
    <property type="entry name" value="HATPase_dom"/>
</dbReference>
<evidence type="ECO:0000256" key="10">
    <source>
        <dbReference type="ARBA" id="ARBA00023163"/>
    </source>
</evidence>
<comment type="catalytic activity">
    <reaction evidence="1">
        <text>ATP + protein L-histidine = ADP + protein N-phospho-L-histidine.</text>
        <dbReference type="EC" id="2.7.13.3"/>
    </reaction>
</comment>
<evidence type="ECO:0000256" key="4">
    <source>
        <dbReference type="ARBA" id="ARBA00022679"/>
    </source>
</evidence>
<reference evidence="15" key="1">
    <citation type="journal article" date="2021" name="PeerJ">
        <title>Extensive microbial diversity within the chicken gut microbiome revealed by metagenomics and culture.</title>
        <authorList>
            <person name="Gilroy R."/>
            <person name="Ravi A."/>
            <person name="Getino M."/>
            <person name="Pursley I."/>
            <person name="Horton D.L."/>
            <person name="Alikhan N.F."/>
            <person name="Baker D."/>
            <person name="Gharbi K."/>
            <person name="Hall N."/>
            <person name="Watson M."/>
            <person name="Adriaenssens E.M."/>
            <person name="Foster-Nyarko E."/>
            <person name="Jarju S."/>
            <person name="Secka A."/>
            <person name="Antonio M."/>
            <person name="Oren A."/>
            <person name="Chaudhuri R.R."/>
            <person name="La Ragione R."/>
            <person name="Hildebrand F."/>
            <person name="Pallen M.J."/>
        </authorList>
    </citation>
    <scope>NUCLEOTIDE SEQUENCE</scope>
    <source>
        <strain evidence="15">5134</strain>
    </source>
</reference>
<dbReference type="SUPFAM" id="SSF50998">
    <property type="entry name" value="Quinoprotein alcohol dehydrogenase-like"/>
    <property type="match status" value="1"/>
</dbReference>
<feature type="domain" description="HTH araC/xylS-type" evidence="12">
    <location>
        <begin position="1228"/>
        <end position="1328"/>
    </location>
</feature>
<dbReference type="InterPro" id="IPR009057">
    <property type="entry name" value="Homeodomain-like_sf"/>
</dbReference>
<name>A0A9D1YY74_9BACT</name>
<evidence type="ECO:0000256" key="3">
    <source>
        <dbReference type="ARBA" id="ARBA00022553"/>
    </source>
</evidence>
<dbReference type="SMART" id="SM00342">
    <property type="entry name" value="HTH_ARAC"/>
    <property type="match status" value="1"/>
</dbReference>
<keyword evidence="9" id="KW-0805">Transcription regulation</keyword>
<dbReference type="InterPro" id="IPR013783">
    <property type="entry name" value="Ig-like_fold"/>
</dbReference>
<dbReference type="SUPFAM" id="SSF55874">
    <property type="entry name" value="ATPase domain of HSP90 chaperone/DNA topoisomerase II/histidine kinase"/>
    <property type="match status" value="1"/>
</dbReference>
<dbReference type="InterPro" id="IPR036097">
    <property type="entry name" value="HisK_dim/P_sf"/>
</dbReference>
<evidence type="ECO:0000256" key="2">
    <source>
        <dbReference type="ARBA" id="ARBA00012438"/>
    </source>
</evidence>
<dbReference type="EMBL" id="DXDA01000012">
    <property type="protein sequence ID" value="HIY68024.1"/>
    <property type="molecule type" value="Genomic_DNA"/>
</dbReference>
<dbReference type="PROSITE" id="PS50110">
    <property type="entry name" value="RESPONSE_REGULATORY"/>
    <property type="match status" value="1"/>
</dbReference>
<dbReference type="PROSITE" id="PS01124">
    <property type="entry name" value="HTH_ARAC_FAMILY_2"/>
    <property type="match status" value="1"/>
</dbReference>
<dbReference type="InterPro" id="IPR001789">
    <property type="entry name" value="Sig_transdc_resp-reg_receiver"/>
</dbReference>
<dbReference type="SUPFAM" id="SSF52172">
    <property type="entry name" value="CheY-like"/>
    <property type="match status" value="1"/>
</dbReference>